<dbReference type="PANTHER" id="PTHR26374">
    <property type="entry name" value="ZINC FINGER PROTEIN ZAT5"/>
    <property type="match status" value="1"/>
</dbReference>
<evidence type="ECO:0000256" key="10">
    <source>
        <dbReference type="SAM" id="MobiDB-lite"/>
    </source>
</evidence>
<feature type="compositionally biased region" description="Low complexity" evidence="10">
    <location>
        <begin position="353"/>
        <end position="375"/>
    </location>
</feature>
<evidence type="ECO:0000256" key="4">
    <source>
        <dbReference type="ARBA" id="ARBA00022771"/>
    </source>
</evidence>
<name>A0AAD4SM39_9MAGN</name>
<keyword evidence="13" id="KW-1185">Reference proteome</keyword>
<feature type="domain" description="C2H2-type" evidence="11">
    <location>
        <begin position="53"/>
        <end position="80"/>
    </location>
</feature>
<dbReference type="Proteomes" id="UP001202328">
    <property type="component" value="Unassembled WGS sequence"/>
</dbReference>
<evidence type="ECO:0000256" key="8">
    <source>
        <dbReference type="ARBA" id="ARBA00023242"/>
    </source>
</evidence>
<dbReference type="GO" id="GO:0006950">
    <property type="term" value="P:response to stress"/>
    <property type="evidence" value="ECO:0007669"/>
    <property type="project" value="TreeGrafter"/>
</dbReference>
<dbReference type="GO" id="GO:0010200">
    <property type="term" value="P:response to chitin"/>
    <property type="evidence" value="ECO:0007669"/>
    <property type="project" value="TreeGrafter"/>
</dbReference>
<dbReference type="SUPFAM" id="SSF57667">
    <property type="entry name" value="beta-beta-alpha zinc fingers"/>
    <property type="match status" value="2"/>
</dbReference>
<sequence>MMSNKRSRREMEESMAATLAKCLSLLSHDNGDINYQSVIQQKRMPTSTRSRLYECKTCNKQFPSFQALGGHRASHKKPRLMELYSADNQTINDNQQQAKKQKIHGCSICGLKFPIGQALGGHMRKHRAAMVESSATTATAETTTTTGLSSSSSDDTNISLQEEKLPQVPVLKRSSSSRRVLSLNLDLSLSLLPCDSNDFEFSTIVNANKHMPSTPSMIYKMMSNKRSRGEIEESMAATMAKCLMLLSRDSGEIDYQSVIQQQKMPSSIQGRIYECKTCDKQFPSFQALGGHRAIHKKPRLMELYSSDYQIINDNQQKAKKQKVHECSICGLTFAIGQALGGHMRKHRAAMIESSSTTATAETTTTGLSSSSSDNTNISFQEERLQVPVLKRLNSSRRVLNMMSNKRSRGEMEYSKAAAKAKYLLLLSRDSGEIDYGSVIEKQRMPTSIRGRLYECKTCNKQFPSFQALGGPIYHKKPRLMELYSKLDDRTASDNQNQVKKQKIHECSICGLKFEIGQDFGGHIRRHRAAMIESS</sequence>
<comment type="subcellular location">
    <subcellularLocation>
        <location evidence="1">Nucleus</location>
    </subcellularLocation>
</comment>
<gene>
    <name evidence="12" type="ORF">MKW98_015914</name>
</gene>
<dbReference type="Gene3D" id="3.30.160.60">
    <property type="entry name" value="Classic Zinc Finger"/>
    <property type="match status" value="3"/>
</dbReference>
<dbReference type="InterPro" id="IPR036236">
    <property type="entry name" value="Znf_C2H2_sf"/>
</dbReference>
<evidence type="ECO:0000256" key="9">
    <source>
        <dbReference type="PROSITE-ProRule" id="PRU00042"/>
    </source>
</evidence>
<evidence type="ECO:0000256" key="5">
    <source>
        <dbReference type="ARBA" id="ARBA00022833"/>
    </source>
</evidence>
<evidence type="ECO:0000256" key="7">
    <source>
        <dbReference type="ARBA" id="ARBA00023163"/>
    </source>
</evidence>
<feature type="domain" description="C2H2-type" evidence="11">
    <location>
        <begin position="324"/>
        <end position="351"/>
    </location>
</feature>
<evidence type="ECO:0000256" key="3">
    <source>
        <dbReference type="ARBA" id="ARBA00022737"/>
    </source>
</evidence>
<evidence type="ECO:0000256" key="1">
    <source>
        <dbReference type="ARBA" id="ARBA00004123"/>
    </source>
</evidence>
<organism evidence="12 13">
    <name type="scientific">Papaver atlanticum</name>
    <dbReference type="NCBI Taxonomy" id="357466"/>
    <lineage>
        <taxon>Eukaryota</taxon>
        <taxon>Viridiplantae</taxon>
        <taxon>Streptophyta</taxon>
        <taxon>Embryophyta</taxon>
        <taxon>Tracheophyta</taxon>
        <taxon>Spermatophyta</taxon>
        <taxon>Magnoliopsida</taxon>
        <taxon>Ranunculales</taxon>
        <taxon>Papaveraceae</taxon>
        <taxon>Papaveroideae</taxon>
        <taxon>Papaver</taxon>
    </lineage>
</organism>
<keyword evidence="2" id="KW-0479">Metal-binding</keyword>
<feature type="non-terminal residue" evidence="12">
    <location>
        <position position="534"/>
    </location>
</feature>
<dbReference type="SMART" id="SM00355">
    <property type="entry name" value="ZnF_C2H2"/>
    <property type="match status" value="5"/>
</dbReference>
<proteinExistence type="predicted"/>
<keyword evidence="6" id="KW-0805">Transcription regulation</keyword>
<evidence type="ECO:0000256" key="2">
    <source>
        <dbReference type="ARBA" id="ARBA00022723"/>
    </source>
</evidence>
<evidence type="ECO:0000313" key="12">
    <source>
        <dbReference type="EMBL" id="KAI3911862.1"/>
    </source>
</evidence>
<dbReference type="Pfam" id="PF13912">
    <property type="entry name" value="zf-C2H2_6"/>
    <property type="match status" value="6"/>
</dbReference>
<evidence type="ECO:0000256" key="6">
    <source>
        <dbReference type="ARBA" id="ARBA00023015"/>
    </source>
</evidence>
<dbReference type="GO" id="GO:0008270">
    <property type="term" value="F:zinc ion binding"/>
    <property type="evidence" value="ECO:0007669"/>
    <property type="project" value="UniProtKB-KW"/>
</dbReference>
<feature type="domain" description="C2H2-type" evidence="11">
    <location>
        <begin position="273"/>
        <end position="300"/>
    </location>
</feature>
<feature type="region of interest" description="Disordered" evidence="10">
    <location>
        <begin position="130"/>
        <end position="157"/>
    </location>
</feature>
<evidence type="ECO:0000313" key="13">
    <source>
        <dbReference type="Proteomes" id="UP001202328"/>
    </source>
</evidence>
<dbReference type="GO" id="GO:0005634">
    <property type="term" value="C:nucleus"/>
    <property type="evidence" value="ECO:0007669"/>
    <property type="project" value="UniProtKB-SubCell"/>
</dbReference>
<reference evidence="12" key="1">
    <citation type="submission" date="2022-04" db="EMBL/GenBank/DDBJ databases">
        <title>A functionally conserved STORR gene fusion in Papaver species that diverged 16.8 million years ago.</title>
        <authorList>
            <person name="Catania T."/>
        </authorList>
    </citation>
    <scope>NUCLEOTIDE SEQUENCE</scope>
    <source>
        <strain evidence="12">S-188037</strain>
    </source>
</reference>
<feature type="region of interest" description="Disordered" evidence="10">
    <location>
        <begin position="350"/>
        <end position="376"/>
    </location>
</feature>
<keyword evidence="7" id="KW-0804">Transcription</keyword>
<dbReference type="PANTHER" id="PTHR26374:SF379">
    <property type="entry name" value="ZINC FINGER PROTEIN ZAT12"/>
    <property type="match status" value="1"/>
</dbReference>
<keyword evidence="3" id="KW-0677">Repeat</keyword>
<evidence type="ECO:0000259" key="11">
    <source>
        <dbReference type="PROSITE" id="PS50157"/>
    </source>
</evidence>
<dbReference type="PROSITE" id="PS50157">
    <property type="entry name" value="ZINC_FINGER_C2H2_2"/>
    <property type="match status" value="3"/>
</dbReference>
<keyword evidence="4 9" id="KW-0863">Zinc-finger</keyword>
<dbReference type="EMBL" id="JAJJMB010009891">
    <property type="protein sequence ID" value="KAI3911862.1"/>
    <property type="molecule type" value="Genomic_DNA"/>
</dbReference>
<dbReference type="PROSITE" id="PS00028">
    <property type="entry name" value="ZINC_FINGER_C2H2_1"/>
    <property type="match status" value="5"/>
</dbReference>
<protein>
    <recommendedName>
        <fullName evidence="11">C2H2-type domain-containing protein</fullName>
    </recommendedName>
</protein>
<comment type="caution">
    <text evidence="12">The sequence shown here is derived from an EMBL/GenBank/DDBJ whole genome shotgun (WGS) entry which is preliminary data.</text>
</comment>
<keyword evidence="5" id="KW-0862">Zinc</keyword>
<dbReference type="AlphaFoldDB" id="A0AAD4SM39"/>
<accession>A0AAD4SM39</accession>
<keyword evidence="8" id="KW-0539">Nucleus</keyword>
<dbReference type="InterPro" id="IPR013087">
    <property type="entry name" value="Znf_C2H2_type"/>
</dbReference>
<feature type="compositionally biased region" description="Low complexity" evidence="10">
    <location>
        <begin position="133"/>
        <end position="153"/>
    </location>
</feature>